<feature type="transmembrane region" description="Helical" evidence="10">
    <location>
        <begin position="180"/>
        <end position="201"/>
    </location>
</feature>
<feature type="compositionally biased region" description="Basic and acidic residues" evidence="9">
    <location>
        <begin position="15"/>
        <end position="35"/>
    </location>
</feature>
<dbReference type="InterPro" id="IPR003663">
    <property type="entry name" value="Sugar/inositol_transpt"/>
</dbReference>
<evidence type="ECO:0000256" key="7">
    <source>
        <dbReference type="ARBA" id="ARBA00026248"/>
    </source>
</evidence>
<feature type="transmembrane region" description="Helical" evidence="10">
    <location>
        <begin position="243"/>
        <end position="266"/>
    </location>
</feature>
<dbReference type="InterPro" id="IPR005829">
    <property type="entry name" value="Sugar_transporter_CS"/>
</dbReference>
<dbReference type="NCBIfam" id="TIGR00879">
    <property type="entry name" value="SP"/>
    <property type="match status" value="1"/>
</dbReference>
<sequence length="597" mass="65576">MSNNDDLAPRGPHASGDEEKATSTHRPSTEARDNATSHDTQFFGAGEYDQHLAHLAEKKEREMTFKDAVVGDFRLIMYSLGFSGTIIMEGYGLALLTYLFSVGPFNAKYGIYDTKTSKYELEYTWKAALPLLAQLGSILGVGLTAPVVNFIGYKRTVLLMLALCAAFAFVPFFAPNVYILSAGFLLQGIPWGVFQVVSPAYSSEVASLQMRPILTTWNNLCWIIGQLLASAVAFGFHKLGSAWAYRVPFGLNWAFIVFLFCAIAAAPESPYWYLKKHRVAEARLAAKKLVRKGSEERTEEKLALMQHAICHEMKHVVDNQTRWQKISAMFRGVDRRRTEIACATWIIQALCGSSLIGWAPKLFESAGMERSKALGMNIALPCAGIVGTVASWWLMQKMGRRQIFFWGLISMAVVLTGCGLATLAVNSAAGFASGAVLVLYTAIYDLTIGPICYSIVAEIPSVRLRTQTISFARGLYLAANLFNLFLTPKMLGMDSESWRWGAKTGFLYAGCCGIGTLYTFIRIPETKDISVRGLSILFHEKVKARKFSAQKAAELEKLQGAAASKTSSSDNTVSVLDEVVEPKIASPARVASPKNNN</sequence>
<keyword evidence="7" id="KW-0462">Maltose metabolism</keyword>
<feature type="transmembrane region" description="Helical" evidence="10">
    <location>
        <begin position="468"/>
        <end position="486"/>
    </location>
</feature>
<dbReference type="Proteomes" id="UP001278500">
    <property type="component" value="Unassembled WGS sequence"/>
</dbReference>
<dbReference type="AlphaFoldDB" id="A0AAE0J9Z4"/>
<evidence type="ECO:0000259" key="11">
    <source>
        <dbReference type="PROSITE" id="PS50850"/>
    </source>
</evidence>
<feature type="transmembrane region" description="Helical" evidence="10">
    <location>
        <begin position="340"/>
        <end position="359"/>
    </location>
</feature>
<accession>A0AAE0J9Z4</accession>
<keyword evidence="13" id="KW-1185">Reference proteome</keyword>
<dbReference type="PANTHER" id="PTHR48022:SF5">
    <property type="entry name" value="ALPHA-GLUCOSIDES PERMEASE MPH2-RELATED"/>
    <property type="match status" value="1"/>
</dbReference>
<organism evidence="12 13">
    <name type="scientific">Neurospora tetraspora</name>
    <dbReference type="NCBI Taxonomy" id="94610"/>
    <lineage>
        <taxon>Eukaryota</taxon>
        <taxon>Fungi</taxon>
        <taxon>Dikarya</taxon>
        <taxon>Ascomycota</taxon>
        <taxon>Pezizomycotina</taxon>
        <taxon>Sordariomycetes</taxon>
        <taxon>Sordariomycetidae</taxon>
        <taxon>Sordariales</taxon>
        <taxon>Sordariaceae</taxon>
        <taxon>Neurospora</taxon>
    </lineage>
</organism>
<keyword evidence="5 10" id="KW-1133">Transmembrane helix</keyword>
<evidence type="ECO:0000256" key="8">
    <source>
        <dbReference type="RuleBase" id="RU003346"/>
    </source>
</evidence>
<feature type="transmembrane region" description="Helical" evidence="10">
    <location>
        <begin position="374"/>
        <end position="394"/>
    </location>
</feature>
<dbReference type="PROSITE" id="PS00217">
    <property type="entry name" value="SUGAR_TRANSPORT_2"/>
    <property type="match status" value="1"/>
</dbReference>
<dbReference type="Pfam" id="PF00083">
    <property type="entry name" value="Sugar_tr"/>
    <property type="match status" value="1"/>
</dbReference>
<feature type="transmembrane region" description="Helical" evidence="10">
    <location>
        <begin position="157"/>
        <end position="174"/>
    </location>
</feature>
<feature type="region of interest" description="Disordered" evidence="9">
    <location>
        <begin position="1"/>
        <end position="35"/>
    </location>
</feature>
<dbReference type="InterPro" id="IPR020846">
    <property type="entry name" value="MFS_dom"/>
</dbReference>
<dbReference type="GO" id="GO:0000023">
    <property type="term" value="P:maltose metabolic process"/>
    <property type="evidence" value="ECO:0007669"/>
    <property type="project" value="UniProtKB-KW"/>
</dbReference>
<evidence type="ECO:0000256" key="10">
    <source>
        <dbReference type="SAM" id="Phobius"/>
    </source>
</evidence>
<dbReference type="PANTHER" id="PTHR48022">
    <property type="entry name" value="PLASTIDIC GLUCOSE TRANSPORTER 4"/>
    <property type="match status" value="1"/>
</dbReference>
<feature type="transmembrane region" description="Helical" evidence="10">
    <location>
        <begin position="75"/>
        <end position="100"/>
    </location>
</feature>
<evidence type="ECO:0000256" key="2">
    <source>
        <dbReference type="ARBA" id="ARBA00010992"/>
    </source>
</evidence>
<keyword evidence="3 8" id="KW-0813">Transport</keyword>
<evidence type="ECO:0000256" key="4">
    <source>
        <dbReference type="ARBA" id="ARBA00022692"/>
    </source>
</evidence>
<evidence type="ECO:0000313" key="12">
    <source>
        <dbReference type="EMBL" id="KAK3340071.1"/>
    </source>
</evidence>
<dbReference type="SUPFAM" id="SSF103473">
    <property type="entry name" value="MFS general substrate transporter"/>
    <property type="match status" value="1"/>
</dbReference>
<comment type="subcellular location">
    <subcellularLocation>
        <location evidence="1">Membrane</location>
        <topology evidence="1">Multi-pass membrane protein</topology>
    </subcellularLocation>
</comment>
<dbReference type="FunFam" id="1.20.1250.20:FF:000078">
    <property type="entry name" value="MFS maltose transporter, putative"/>
    <property type="match status" value="1"/>
</dbReference>
<reference evidence="12" key="1">
    <citation type="journal article" date="2023" name="Mol. Phylogenet. Evol.">
        <title>Genome-scale phylogeny and comparative genomics of the fungal order Sordariales.</title>
        <authorList>
            <person name="Hensen N."/>
            <person name="Bonometti L."/>
            <person name="Westerberg I."/>
            <person name="Brannstrom I.O."/>
            <person name="Guillou S."/>
            <person name="Cros-Aarteil S."/>
            <person name="Calhoun S."/>
            <person name="Haridas S."/>
            <person name="Kuo A."/>
            <person name="Mondo S."/>
            <person name="Pangilinan J."/>
            <person name="Riley R."/>
            <person name="LaButti K."/>
            <person name="Andreopoulos B."/>
            <person name="Lipzen A."/>
            <person name="Chen C."/>
            <person name="Yan M."/>
            <person name="Daum C."/>
            <person name="Ng V."/>
            <person name="Clum A."/>
            <person name="Steindorff A."/>
            <person name="Ohm R.A."/>
            <person name="Martin F."/>
            <person name="Silar P."/>
            <person name="Natvig D.O."/>
            <person name="Lalanne C."/>
            <person name="Gautier V."/>
            <person name="Ament-Velasquez S.L."/>
            <person name="Kruys A."/>
            <person name="Hutchinson M.I."/>
            <person name="Powell A.J."/>
            <person name="Barry K."/>
            <person name="Miller A.N."/>
            <person name="Grigoriev I.V."/>
            <person name="Debuchy R."/>
            <person name="Gladieux P."/>
            <person name="Hiltunen Thoren M."/>
            <person name="Johannesson H."/>
        </authorList>
    </citation>
    <scope>NUCLEOTIDE SEQUENCE</scope>
    <source>
        <strain evidence="12">CBS 560.94</strain>
    </source>
</reference>
<name>A0AAE0J9Z4_9PEZI</name>
<evidence type="ECO:0000256" key="9">
    <source>
        <dbReference type="SAM" id="MobiDB-lite"/>
    </source>
</evidence>
<keyword evidence="6 10" id="KW-0472">Membrane</keyword>
<dbReference type="InterPro" id="IPR005828">
    <property type="entry name" value="MFS_sugar_transport-like"/>
</dbReference>
<evidence type="ECO:0000256" key="3">
    <source>
        <dbReference type="ARBA" id="ARBA00022448"/>
    </source>
</evidence>
<dbReference type="GeneID" id="87866043"/>
<keyword evidence="4 10" id="KW-0812">Transmembrane</keyword>
<feature type="transmembrane region" description="Helical" evidence="10">
    <location>
        <begin position="127"/>
        <end position="150"/>
    </location>
</feature>
<comment type="caution">
    <text evidence="12">The sequence shown here is derived from an EMBL/GenBank/DDBJ whole genome shotgun (WGS) entry which is preliminary data.</text>
</comment>
<dbReference type="RefSeq" id="XP_062679013.1">
    <property type="nucleotide sequence ID" value="XM_062828889.1"/>
</dbReference>
<dbReference type="InterPro" id="IPR050360">
    <property type="entry name" value="MFS_Sugar_Transporters"/>
</dbReference>
<feature type="transmembrane region" description="Helical" evidence="10">
    <location>
        <begin position="431"/>
        <end position="456"/>
    </location>
</feature>
<comment type="similarity">
    <text evidence="2 8">Belongs to the major facilitator superfamily. Sugar transporter (TC 2.A.1.1) family.</text>
</comment>
<dbReference type="GO" id="GO:0016020">
    <property type="term" value="C:membrane"/>
    <property type="evidence" value="ECO:0007669"/>
    <property type="project" value="UniProtKB-SubCell"/>
</dbReference>
<feature type="transmembrane region" description="Helical" evidence="10">
    <location>
        <begin position="213"/>
        <end position="237"/>
    </location>
</feature>
<evidence type="ECO:0000256" key="5">
    <source>
        <dbReference type="ARBA" id="ARBA00022989"/>
    </source>
</evidence>
<feature type="transmembrane region" description="Helical" evidence="10">
    <location>
        <begin position="403"/>
        <end position="425"/>
    </location>
</feature>
<dbReference type="EMBL" id="JAUEPP010000006">
    <property type="protein sequence ID" value="KAK3340071.1"/>
    <property type="molecule type" value="Genomic_DNA"/>
</dbReference>
<proteinExistence type="inferred from homology"/>
<dbReference type="Gene3D" id="1.20.1250.20">
    <property type="entry name" value="MFS general substrate transporter like domains"/>
    <property type="match status" value="1"/>
</dbReference>
<evidence type="ECO:0000256" key="6">
    <source>
        <dbReference type="ARBA" id="ARBA00023136"/>
    </source>
</evidence>
<evidence type="ECO:0000256" key="1">
    <source>
        <dbReference type="ARBA" id="ARBA00004141"/>
    </source>
</evidence>
<reference evidence="12" key="2">
    <citation type="submission" date="2023-06" db="EMBL/GenBank/DDBJ databases">
        <authorList>
            <consortium name="Lawrence Berkeley National Laboratory"/>
            <person name="Haridas S."/>
            <person name="Hensen N."/>
            <person name="Bonometti L."/>
            <person name="Westerberg I."/>
            <person name="Brannstrom I.O."/>
            <person name="Guillou S."/>
            <person name="Cros-Aarteil S."/>
            <person name="Calhoun S."/>
            <person name="Kuo A."/>
            <person name="Mondo S."/>
            <person name="Pangilinan J."/>
            <person name="Riley R."/>
            <person name="Labutti K."/>
            <person name="Andreopoulos B."/>
            <person name="Lipzen A."/>
            <person name="Chen C."/>
            <person name="Yanf M."/>
            <person name="Daum C."/>
            <person name="Ng V."/>
            <person name="Clum A."/>
            <person name="Steindorff A."/>
            <person name="Ohm R."/>
            <person name="Martin F."/>
            <person name="Silar P."/>
            <person name="Natvig D."/>
            <person name="Lalanne C."/>
            <person name="Gautier V."/>
            <person name="Ament-Velasquez S.L."/>
            <person name="Kruys A."/>
            <person name="Hutchinson M.I."/>
            <person name="Powell A.J."/>
            <person name="Barry K."/>
            <person name="Miller A.N."/>
            <person name="Grigoriev I.V."/>
            <person name="Debuchy R."/>
            <person name="Gladieux P."/>
            <person name="Thoren M.H."/>
            <person name="Johannesson H."/>
        </authorList>
    </citation>
    <scope>NUCLEOTIDE SEQUENCE</scope>
    <source>
        <strain evidence="12">CBS 560.94</strain>
    </source>
</reference>
<dbReference type="PROSITE" id="PS50850">
    <property type="entry name" value="MFS"/>
    <property type="match status" value="1"/>
</dbReference>
<protein>
    <recommendedName>
        <fullName evidence="11">Major facilitator superfamily (MFS) profile domain-containing protein</fullName>
    </recommendedName>
</protein>
<feature type="transmembrane region" description="Helical" evidence="10">
    <location>
        <begin position="506"/>
        <end position="523"/>
    </location>
</feature>
<feature type="domain" description="Major facilitator superfamily (MFS) profile" evidence="11">
    <location>
        <begin position="78"/>
        <end position="527"/>
    </location>
</feature>
<dbReference type="InterPro" id="IPR036259">
    <property type="entry name" value="MFS_trans_sf"/>
</dbReference>
<evidence type="ECO:0000313" key="13">
    <source>
        <dbReference type="Proteomes" id="UP001278500"/>
    </source>
</evidence>
<gene>
    <name evidence="12" type="ORF">B0H65DRAFT_528181</name>
</gene>
<dbReference type="GO" id="GO:0005351">
    <property type="term" value="F:carbohydrate:proton symporter activity"/>
    <property type="evidence" value="ECO:0007669"/>
    <property type="project" value="TreeGrafter"/>
</dbReference>